<proteinExistence type="predicted"/>
<evidence type="ECO:0000313" key="2">
    <source>
        <dbReference type="EMBL" id="PMR69221.1"/>
    </source>
</evidence>
<keyword evidence="1" id="KW-0472">Membrane</keyword>
<keyword evidence="1" id="KW-1133">Transmembrane helix</keyword>
<dbReference type="AlphaFoldDB" id="A0A2N7TM04"/>
<feature type="transmembrane region" description="Helical" evidence="1">
    <location>
        <begin position="109"/>
        <end position="129"/>
    </location>
</feature>
<dbReference type="Proteomes" id="UP000235346">
    <property type="component" value="Unassembled WGS sequence"/>
</dbReference>
<keyword evidence="3" id="KW-1185">Reference proteome</keyword>
<reference evidence="2 3" key="1">
    <citation type="submission" date="2018-01" db="EMBL/GenBank/DDBJ databases">
        <title>Halomonas endophytica sp. nov., isolated from storage liquid in the stems of Populus euphratica.</title>
        <authorList>
            <person name="Chen C."/>
        </authorList>
    </citation>
    <scope>NUCLEOTIDE SEQUENCE [LARGE SCALE GENOMIC DNA]</scope>
    <source>
        <strain evidence="2 3">DSM 26881</strain>
    </source>
</reference>
<sequence length="169" mass="19380">MWDWRYPVDDMRKEVRKARSNGDSLVAIDSIDNLLDELTSLYSRLEAEESRSPEDGSRELSEFIEDQKAVISGTYEHAKQYANVIILGGYAGLFAVWNFTRDSLEKWQVLSVGLCALISLLICITFEIYGSWLRATQVNNQVLELERLRSFISFLPTMANLKWPEFSAS</sequence>
<dbReference type="EMBL" id="PNRE01000051">
    <property type="protein sequence ID" value="PMR69221.1"/>
    <property type="molecule type" value="Genomic_DNA"/>
</dbReference>
<comment type="caution">
    <text evidence="2">The sequence shown here is derived from an EMBL/GenBank/DDBJ whole genome shotgun (WGS) entry which is preliminary data.</text>
</comment>
<organism evidence="2 3">
    <name type="scientific">Halomonas heilongjiangensis</name>
    <dbReference type="NCBI Taxonomy" id="1387883"/>
    <lineage>
        <taxon>Bacteria</taxon>
        <taxon>Pseudomonadati</taxon>
        <taxon>Pseudomonadota</taxon>
        <taxon>Gammaproteobacteria</taxon>
        <taxon>Oceanospirillales</taxon>
        <taxon>Halomonadaceae</taxon>
        <taxon>Halomonas</taxon>
    </lineage>
</organism>
<keyword evidence="1" id="KW-0812">Transmembrane</keyword>
<name>A0A2N7TM04_9GAMM</name>
<gene>
    <name evidence="2" type="ORF">C1H66_11615</name>
</gene>
<evidence type="ECO:0000313" key="3">
    <source>
        <dbReference type="Proteomes" id="UP000235346"/>
    </source>
</evidence>
<protein>
    <submittedName>
        <fullName evidence="2">Uncharacterized protein</fullName>
    </submittedName>
</protein>
<evidence type="ECO:0000256" key="1">
    <source>
        <dbReference type="SAM" id="Phobius"/>
    </source>
</evidence>
<dbReference type="RefSeq" id="WP_102628046.1">
    <property type="nucleotide sequence ID" value="NZ_PDOH01000054.1"/>
</dbReference>
<dbReference type="OrthoDB" id="9256262at2"/>
<feature type="transmembrane region" description="Helical" evidence="1">
    <location>
        <begin position="81"/>
        <end position="97"/>
    </location>
</feature>
<accession>A0A2N7TM04</accession>